<accession>A0A7Y9IZK0</accession>
<dbReference type="EMBL" id="JACBYR010000003">
    <property type="protein sequence ID" value="NYE86051.1"/>
    <property type="molecule type" value="Genomic_DNA"/>
</dbReference>
<protein>
    <submittedName>
        <fullName evidence="2">UDP-glucose:(Heptosyl)LPS alpha-1,3-glucosyltransferase</fullName>
        <ecNumber evidence="2">2.4.1.-</ecNumber>
    </submittedName>
</protein>
<evidence type="ECO:0000313" key="3">
    <source>
        <dbReference type="Proteomes" id="UP000542125"/>
    </source>
</evidence>
<dbReference type="EC" id="2.4.1.-" evidence="2"/>
<proteinExistence type="predicted"/>
<dbReference type="PANTHER" id="PTHR12526">
    <property type="entry name" value="GLYCOSYLTRANSFERASE"/>
    <property type="match status" value="1"/>
</dbReference>
<evidence type="ECO:0000313" key="2">
    <source>
        <dbReference type="EMBL" id="NYE86051.1"/>
    </source>
</evidence>
<dbReference type="InterPro" id="IPR028098">
    <property type="entry name" value="Glyco_trans_4-like_N"/>
</dbReference>
<evidence type="ECO:0000259" key="1">
    <source>
        <dbReference type="Pfam" id="PF13439"/>
    </source>
</evidence>
<dbReference type="CDD" id="cd03801">
    <property type="entry name" value="GT4_PimA-like"/>
    <property type="match status" value="1"/>
</dbReference>
<keyword evidence="3" id="KW-1185">Reference proteome</keyword>
<dbReference type="Pfam" id="PF13439">
    <property type="entry name" value="Glyco_transf_4"/>
    <property type="match status" value="1"/>
</dbReference>
<feature type="domain" description="Glycosyltransferase subfamily 4-like N-terminal" evidence="1">
    <location>
        <begin position="18"/>
        <end position="176"/>
    </location>
</feature>
<keyword evidence="2" id="KW-0328">Glycosyltransferase</keyword>
<dbReference type="Gene3D" id="3.40.50.2000">
    <property type="entry name" value="Glycogen Phosphorylase B"/>
    <property type="match status" value="2"/>
</dbReference>
<comment type="caution">
    <text evidence="2">The sequence shown here is derived from an EMBL/GenBank/DDBJ whole genome shotgun (WGS) entry which is preliminary data.</text>
</comment>
<dbReference type="SUPFAM" id="SSF53756">
    <property type="entry name" value="UDP-Glycosyltransferase/glycogen phosphorylase"/>
    <property type="match status" value="1"/>
</dbReference>
<sequence length="377" mass="42193">MPTKLRIAIVTRRFGARFGGAEAYAENLTRVLIQTHDVRVICQEFDSPVQAPFTRVPCNSLLPRWLNQLWFNLCCHLLVRQGYDIVHSHENSWVGNVQVVHVMPVRYSLFMHNRSLVKRIGALLSPRLISYLLLERLRFRVQPNRVLVAPAHQTIDQLQAAYKRLPPMVTIHPGVTLPDDVQTRNDALESLGLDPSAIYCLLVANDPLRKGFMTILSALESLDAQYHLIVLGGPADGQDKLREVIPPALAHRVHAFAARPDVCRFYSCSDVYVHPTLQDSFGMAPLEAMSFGLPVILSSKEYCGFTACVEAEHDALVVADPRDACELAAAIQRITQDAVLRGKLRTNGLALAARFDWRQVEQAFVKTYAKVLDKSPA</sequence>
<gene>
    <name evidence="2" type="ORF">FHW18_005370</name>
</gene>
<keyword evidence="2" id="KW-0808">Transferase</keyword>
<dbReference type="Proteomes" id="UP000542125">
    <property type="component" value="Unassembled WGS sequence"/>
</dbReference>
<dbReference type="Pfam" id="PF13692">
    <property type="entry name" value="Glyco_trans_1_4"/>
    <property type="match status" value="1"/>
</dbReference>
<reference evidence="2 3" key="1">
    <citation type="submission" date="2020-07" db="EMBL/GenBank/DDBJ databases">
        <title>Genomic Encyclopedia of Type Strains, Phase IV (KMG-V): Genome sequencing to study the core and pangenomes of soil and plant-associated prokaryotes.</title>
        <authorList>
            <person name="Whitman W."/>
        </authorList>
    </citation>
    <scope>NUCLEOTIDE SEQUENCE [LARGE SCALE GENOMIC DNA]</scope>
    <source>
        <strain evidence="2 3">SAS40</strain>
    </source>
</reference>
<dbReference type="GO" id="GO:0016757">
    <property type="term" value="F:glycosyltransferase activity"/>
    <property type="evidence" value="ECO:0007669"/>
    <property type="project" value="UniProtKB-KW"/>
</dbReference>
<name>A0A7Y9IZK0_9BURK</name>
<dbReference type="AlphaFoldDB" id="A0A7Y9IZK0"/>
<dbReference type="RefSeq" id="WP_179590699.1">
    <property type="nucleotide sequence ID" value="NZ_JACBYR010000003.1"/>
</dbReference>
<organism evidence="2 3">
    <name type="scientific">Pigmentiphaga litoralis</name>
    <dbReference type="NCBI Taxonomy" id="516702"/>
    <lineage>
        <taxon>Bacteria</taxon>
        <taxon>Pseudomonadati</taxon>
        <taxon>Pseudomonadota</taxon>
        <taxon>Betaproteobacteria</taxon>
        <taxon>Burkholderiales</taxon>
        <taxon>Alcaligenaceae</taxon>
        <taxon>Pigmentiphaga</taxon>
    </lineage>
</organism>